<keyword evidence="2" id="KW-0028">Amino-acid biosynthesis</keyword>
<dbReference type="Proteomes" id="UP000800041">
    <property type="component" value="Unassembled WGS sequence"/>
</dbReference>
<dbReference type="InterPro" id="IPR029753">
    <property type="entry name" value="D-isomer_DH_CS"/>
</dbReference>
<dbReference type="OrthoDB" id="298012at2759"/>
<dbReference type="CDD" id="cd12169">
    <property type="entry name" value="PGDH_like_1"/>
    <property type="match status" value="1"/>
</dbReference>
<dbReference type="InterPro" id="IPR006139">
    <property type="entry name" value="D-isomer_2_OHA_DH_cat_dom"/>
</dbReference>
<evidence type="ECO:0000259" key="6">
    <source>
        <dbReference type="Pfam" id="PF00389"/>
    </source>
</evidence>
<evidence type="ECO:0000256" key="4">
    <source>
        <dbReference type="ARBA" id="ARBA00023027"/>
    </source>
</evidence>
<evidence type="ECO:0000313" key="9">
    <source>
        <dbReference type="Proteomes" id="UP000800041"/>
    </source>
</evidence>
<keyword evidence="3 5" id="KW-0560">Oxidoreductase</keyword>
<dbReference type="GO" id="GO:0008652">
    <property type="term" value="P:amino acid biosynthetic process"/>
    <property type="evidence" value="ECO:0007669"/>
    <property type="project" value="UniProtKB-KW"/>
</dbReference>
<dbReference type="InterPro" id="IPR006140">
    <property type="entry name" value="D-isomer_DH_NAD-bd"/>
</dbReference>
<dbReference type="Pfam" id="PF02826">
    <property type="entry name" value="2-Hacid_dh_C"/>
    <property type="match status" value="1"/>
</dbReference>
<evidence type="ECO:0000256" key="5">
    <source>
        <dbReference type="RuleBase" id="RU003719"/>
    </source>
</evidence>
<dbReference type="Gene3D" id="3.40.50.720">
    <property type="entry name" value="NAD(P)-binding Rossmann-like Domain"/>
    <property type="match status" value="2"/>
</dbReference>
<dbReference type="SUPFAM" id="SSF52283">
    <property type="entry name" value="Formate/glycerate dehydrogenase catalytic domain-like"/>
    <property type="match status" value="1"/>
</dbReference>
<dbReference type="PANTHER" id="PTHR42789">
    <property type="entry name" value="D-ISOMER SPECIFIC 2-HYDROXYACID DEHYDROGENASE FAMILY PROTEIN (AFU_ORTHOLOGUE AFUA_6G10090)"/>
    <property type="match status" value="1"/>
</dbReference>
<gene>
    <name evidence="8" type="ORF">K402DRAFT_408448</name>
</gene>
<keyword evidence="4" id="KW-0520">NAD</keyword>
<evidence type="ECO:0000256" key="3">
    <source>
        <dbReference type="ARBA" id="ARBA00023002"/>
    </source>
</evidence>
<accession>A0A6G1GKH6</accession>
<reference evidence="8" key="1">
    <citation type="journal article" date="2020" name="Stud. Mycol.">
        <title>101 Dothideomycetes genomes: a test case for predicting lifestyles and emergence of pathogens.</title>
        <authorList>
            <person name="Haridas S."/>
            <person name="Albert R."/>
            <person name="Binder M."/>
            <person name="Bloem J."/>
            <person name="Labutti K."/>
            <person name="Salamov A."/>
            <person name="Andreopoulos B."/>
            <person name="Baker S."/>
            <person name="Barry K."/>
            <person name="Bills G."/>
            <person name="Bluhm B."/>
            <person name="Cannon C."/>
            <person name="Castanera R."/>
            <person name="Culley D."/>
            <person name="Daum C."/>
            <person name="Ezra D."/>
            <person name="Gonzalez J."/>
            <person name="Henrissat B."/>
            <person name="Kuo A."/>
            <person name="Liang C."/>
            <person name="Lipzen A."/>
            <person name="Lutzoni F."/>
            <person name="Magnuson J."/>
            <person name="Mondo S."/>
            <person name="Nolan M."/>
            <person name="Ohm R."/>
            <person name="Pangilinan J."/>
            <person name="Park H.-J."/>
            <person name="Ramirez L."/>
            <person name="Alfaro M."/>
            <person name="Sun H."/>
            <person name="Tritt A."/>
            <person name="Yoshinaga Y."/>
            <person name="Zwiers L.-H."/>
            <person name="Turgeon B."/>
            <person name="Goodwin S."/>
            <person name="Spatafora J."/>
            <person name="Crous P."/>
            <person name="Grigoriev I."/>
        </authorList>
    </citation>
    <scope>NUCLEOTIDE SEQUENCE</scope>
    <source>
        <strain evidence="8">CBS 113979</strain>
    </source>
</reference>
<evidence type="ECO:0000259" key="7">
    <source>
        <dbReference type="Pfam" id="PF02826"/>
    </source>
</evidence>
<dbReference type="InterPro" id="IPR036291">
    <property type="entry name" value="NAD(P)-bd_dom_sf"/>
</dbReference>
<dbReference type="AlphaFoldDB" id="A0A6G1GKH6"/>
<dbReference type="PANTHER" id="PTHR42789:SF1">
    <property type="entry name" value="D-ISOMER SPECIFIC 2-HYDROXYACID DEHYDROGENASE FAMILY PROTEIN (AFU_ORTHOLOGUE AFUA_6G10090)"/>
    <property type="match status" value="1"/>
</dbReference>
<dbReference type="PROSITE" id="PS00065">
    <property type="entry name" value="D_2_HYDROXYACID_DH_1"/>
    <property type="match status" value="1"/>
</dbReference>
<keyword evidence="9" id="KW-1185">Reference proteome</keyword>
<proteinExistence type="inferred from homology"/>
<dbReference type="InterPro" id="IPR029752">
    <property type="entry name" value="D-isomer_DH_CS1"/>
</dbReference>
<dbReference type="SUPFAM" id="SSF51735">
    <property type="entry name" value="NAD(P)-binding Rossmann-fold domains"/>
    <property type="match status" value="1"/>
</dbReference>
<dbReference type="PROSITE" id="PS00671">
    <property type="entry name" value="D_2_HYDROXYACID_DH_3"/>
    <property type="match status" value="1"/>
</dbReference>
<organism evidence="8 9">
    <name type="scientific">Aulographum hederae CBS 113979</name>
    <dbReference type="NCBI Taxonomy" id="1176131"/>
    <lineage>
        <taxon>Eukaryota</taxon>
        <taxon>Fungi</taxon>
        <taxon>Dikarya</taxon>
        <taxon>Ascomycota</taxon>
        <taxon>Pezizomycotina</taxon>
        <taxon>Dothideomycetes</taxon>
        <taxon>Pleosporomycetidae</taxon>
        <taxon>Aulographales</taxon>
        <taxon>Aulographaceae</taxon>
    </lineage>
</organism>
<name>A0A6G1GKH6_9PEZI</name>
<feature type="domain" description="D-isomer specific 2-hydroxyacid dehydrogenase catalytic" evidence="6">
    <location>
        <begin position="36"/>
        <end position="366"/>
    </location>
</feature>
<dbReference type="EMBL" id="ML977199">
    <property type="protein sequence ID" value="KAF1981463.1"/>
    <property type="molecule type" value="Genomic_DNA"/>
</dbReference>
<sequence length="371" mass="40192">MSSHPTQTPTPVAILDDYLSTSTPHFSHIRSSQAAITTITEPLPTDISSLTARLHPYHVISTLRERTPFPSTLLRSLPNLKLLLCTGTQFQTFDLVAAKDLGIVVAASPGRGRTDRPPPTGILAGDIRKGGAHPTTQHTWAMILALAHGIHPSANSIASGGWQAGLATGLLGKTLGIVGLGRLGAAVARVGVLAWGMKVICWSASLDQEKADAMARQVGLPVDATEQQGGEKTFKVVSKEEVFREADAVSLHYVLSERSKGVVGKEELESMKPTSFFINSSRGPLVDEEALLEILNAGRLKGAALDVFDIEPLPLDSRWRTTKWGQDGRSQVLLTPHMGYVEEHTLNSWYAEQAENLERWLEGKDILHRIA</sequence>
<dbReference type="Pfam" id="PF00389">
    <property type="entry name" value="2-Hacid_dh"/>
    <property type="match status" value="1"/>
</dbReference>
<protein>
    <submittedName>
        <fullName evidence="8">Glycerate dehydrogenase</fullName>
    </submittedName>
</protein>
<evidence type="ECO:0000313" key="8">
    <source>
        <dbReference type="EMBL" id="KAF1981463.1"/>
    </source>
</evidence>
<dbReference type="GO" id="GO:0051287">
    <property type="term" value="F:NAD binding"/>
    <property type="evidence" value="ECO:0007669"/>
    <property type="project" value="InterPro"/>
</dbReference>
<evidence type="ECO:0000256" key="1">
    <source>
        <dbReference type="ARBA" id="ARBA00005854"/>
    </source>
</evidence>
<dbReference type="GO" id="GO:0016616">
    <property type="term" value="F:oxidoreductase activity, acting on the CH-OH group of donors, NAD or NADP as acceptor"/>
    <property type="evidence" value="ECO:0007669"/>
    <property type="project" value="InterPro"/>
</dbReference>
<dbReference type="InterPro" id="IPR050857">
    <property type="entry name" value="D-2-hydroxyacid_DH"/>
</dbReference>
<feature type="domain" description="D-isomer specific 2-hydroxyacid dehydrogenase NAD-binding" evidence="7">
    <location>
        <begin position="141"/>
        <end position="339"/>
    </location>
</feature>
<comment type="similarity">
    <text evidence="1 5">Belongs to the D-isomer specific 2-hydroxyacid dehydrogenase family.</text>
</comment>
<evidence type="ECO:0000256" key="2">
    <source>
        <dbReference type="ARBA" id="ARBA00022605"/>
    </source>
</evidence>